<accession>A0A1I7U6I0</accession>
<dbReference type="WBParaSite" id="Csp11.Scaffold629.g15355.t1">
    <property type="protein sequence ID" value="Csp11.Scaffold629.g15355.t1"/>
    <property type="gene ID" value="Csp11.Scaffold629.g15355"/>
</dbReference>
<reference evidence="12" key="1">
    <citation type="submission" date="2016-11" db="UniProtKB">
        <authorList>
            <consortium name="WormBaseParasite"/>
        </authorList>
    </citation>
    <scope>IDENTIFICATION</scope>
</reference>
<dbReference type="GO" id="GO:0005743">
    <property type="term" value="C:mitochondrial inner membrane"/>
    <property type="evidence" value="ECO:0007669"/>
    <property type="project" value="UniProtKB-SubCell"/>
</dbReference>
<keyword evidence="9 10" id="KW-0472">Membrane</keyword>
<dbReference type="eggNOG" id="KOG4527">
    <property type="taxonomic scope" value="Eukaryota"/>
</dbReference>
<name>A0A1I7U6I0_9PELO</name>
<evidence type="ECO:0000256" key="2">
    <source>
        <dbReference type="ARBA" id="ARBA00004673"/>
    </source>
</evidence>
<dbReference type="Proteomes" id="UP000095282">
    <property type="component" value="Unplaced"/>
</dbReference>
<evidence type="ECO:0000256" key="8">
    <source>
        <dbReference type="ARBA" id="ARBA00023128"/>
    </source>
</evidence>
<protein>
    <submittedName>
        <fullName evidence="12">Cytochrome c oxidase polypeptide VIIc</fullName>
    </submittedName>
</protein>
<dbReference type="GO" id="GO:0006123">
    <property type="term" value="P:mitochondrial electron transport, cytochrome c to oxygen"/>
    <property type="evidence" value="ECO:0007669"/>
    <property type="project" value="InterPro"/>
</dbReference>
<keyword evidence="4 10" id="KW-0812">Transmembrane</keyword>
<proteinExistence type="inferred from homology"/>
<keyword evidence="7 10" id="KW-1133">Transmembrane helix</keyword>
<evidence type="ECO:0000256" key="10">
    <source>
        <dbReference type="SAM" id="Phobius"/>
    </source>
</evidence>
<evidence type="ECO:0000256" key="9">
    <source>
        <dbReference type="ARBA" id="ARBA00023136"/>
    </source>
</evidence>
<dbReference type="GO" id="GO:0045277">
    <property type="term" value="C:respiratory chain complex IV"/>
    <property type="evidence" value="ECO:0007669"/>
    <property type="project" value="InterPro"/>
</dbReference>
<feature type="transmembrane region" description="Helical" evidence="10">
    <location>
        <begin position="56"/>
        <end position="75"/>
    </location>
</feature>
<dbReference type="InterPro" id="IPR004202">
    <property type="entry name" value="COX7C/Cox8"/>
</dbReference>
<evidence type="ECO:0000256" key="4">
    <source>
        <dbReference type="ARBA" id="ARBA00022692"/>
    </source>
</evidence>
<dbReference type="Pfam" id="PF02935">
    <property type="entry name" value="COX7C"/>
    <property type="match status" value="1"/>
</dbReference>
<dbReference type="PANTHER" id="PTHR13313:SF0">
    <property type="entry name" value="CYTOCHROME C OXIDASE SUBUNIT 7C, MITOCHONDRIAL"/>
    <property type="match status" value="1"/>
</dbReference>
<dbReference type="STRING" id="1561998.A0A1I7U6I0"/>
<comment type="subcellular location">
    <subcellularLocation>
        <location evidence="1">Mitochondrion inner membrane</location>
        <topology evidence="1">Single-pass membrane protein</topology>
    </subcellularLocation>
</comment>
<evidence type="ECO:0000313" key="12">
    <source>
        <dbReference type="WBParaSite" id="Csp11.Scaffold629.g15355.t1"/>
    </source>
</evidence>
<keyword evidence="8" id="KW-0496">Mitochondrion</keyword>
<dbReference type="UniPathway" id="UPA00705"/>
<evidence type="ECO:0000256" key="5">
    <source>
        <dbReference type="ARBA" id="ARBA00022792"/>
    </source>
</evidence>
<keyword evidence="6" id="KW-0809">Transit peptide</keyword>
<comment type="similarity">
    <text evidence="3">Belongs to the cytochrome c oxidase VIIc family.</text>
</comment>
<keyword evidence="11" id="KW-1185">Reference proteome</keyword>
<evidence type="ECO:0000256" key="3">
    <source>
        <dbReference type="ARBA" id="ARBA00010514"/>
    </source>
</evidence>
<evidence type="ECO:0000256" key="6">
    <source>
        <dbReference type="ARBA" id="ARBA00022946"/>
    </source>
</evidence>
<dbReference type="FunFam" id="4.10.49.10:FF:000003">
    <property type="entry name" value="Cytochrome OXidase assembly protein"/>
    <property type="match status" value="1"/>
</dbReference>
<evidence type="ECO:0000256" key="1">
    <source>
        <dbReference type="ARBA" id="ARBA00004434"/>
    </source>
</evidence>
<dbReference type="AlphaFoldDB" id="A0A1I7U6I0"/>
<keyword evidence="5" id="KW-0999">Mitochondrion inner membrane</keyword>
<evidence type="ECO:0000256" key="7">
    <source>
        <dbReference type="ARBA" id="ARBA00022989"/>
    </source>
</evidence>
<organism evidence="11 12">
    <name type="scientific">Caenorhabditis tropicalis</name>
    <dbReference type="NCBI Taxonomy" id="1561998"/>
    <lineage>
        <taxon>Eukaryota</taxon>
        <taxon>Metazoa</taxon>
        <taxon>Ecdysozoa</taxon>
        <taxon>Nematoda</taxon>
        <taxon>Chromadorea</taxon>
        <taxon>Rhabditida</taxon>
        <taxon>Rhabditina</taxon>
        <taxon>Rhabditomorpha</taxon>
        <taxon>Rhabditoidea</taxon>
        <taxon>Rhabditidae</taxon>
        <taxon>Peloderinae</taxon>
        <taxon>Caenorhabditis</taxon>
    </lineage>
</organism>
<dbReference type="PANTHER" id="PTHR13313">
    <property type="entry name" value="CYTOCHROME C OXIDASE SUBUNIT VIIC"/>
    <property type="match status" value="1"/>
</dbReference>
<dbReference type="InterPro" id="IPR036636">
    <property type="entry name" value="COX7C/Cox8_sf"/>
</dbReference>
<sequence>MLSRQVIRPIVQAVRKGHSSHSPSAVTYTGQGPNTFVNDGWASARLPFHVTNKWGFAAKAVTFLAVGFWAPFIVVEYQLRKANQ</sequence>
<comment type="pathway">
    <text evidence="2">Energy metabolism; oxidative phosphorylation.</text>
</comment>
<dbReference type="Gene3D" id="4.10.49.10">
    <property type="entry name" value="Cytochrome c oxidase subunit VIIc"/>
    <property type="match status" value="1"/>
</dbReference>
<evidence type="ECO:0000313" key="11">
    <source>
        <dbReference type="Proteomes" id="UP000095282"/>
    </source>
</evidence>
<dbReference type="SUPFAM" id="SSF81427">
    <property type="entry name" value="Mitochondrial cytochrome c oxidase subunit VIIc (aka VIIIa)"/>
    <property type="match status" value="1"/>
</dbReference>